<name>A0AAV7P0P9_PLEWA</name>
<organism evidence="1 2">
    <name type="scientific">Pleurodeles waltl</name>
    <name type="common">Iberian ribbed newt</name>
    <dbReference type="NCBI Taxonomy" id="8319"/>
    <lineage>
        <taxon>Eukaryota</taxon>
        <taxon>Metazoa</taxon>
        <taxon>Chordata</taxon>
        <taxon>Craniata</taxon>
        <taxon>Vertebrata</taxon>
        <taxon>Euteleostomi</taxon>
        <taxon>Amphibia</taxon>
        <taxon>Batrachia</taxon>
        <taxon>Caudata</taxon>
        <taxon>Salamandroidea</taxon>
        <taxon>Salamandridae</taxon>
        <taxon>Pleurodelinae</taxon>
        <taxon>Pleurodeles</taxon>
    </lineage>
</organism>
<evidence type="ECO:0000313" key="2">
    <source>
        <dbReference type="Proteomes" id="UP001066276"/>
    </source>
</evidence>
<accession>A0AAV7P0P9</accession>
<dbReference type="EMBL" id="JANPWB010000012">
    <property type="protein sequence ID" value="KAJ1120892.1"/>
    <property type="molecule type" value="Genomic_DNA"/>
</dbReference>
<proteinExistence type="predicted"/>
<dbReference type="Proteomes" id="UP001066276">
    <property type="component" value="Chromosome 8"/>
</dbReference>
<dbReference type="AlphaFoldDB" id="A0AAV7P0P9"/>
<reference evidence="1" key="1">
    <citation type="journal article" date="2022" name="bioRxiv">
        <title>Sequencing and chromosome-scale assembly of the giantPleurodeles waltlgenome.</title>
        <authorList>
            <person name="Brown T."/>
            <person name="Elewa A."/>
            <person name="Iarovenko S."/>
            <person name="Subramanian E."/>
            <person name="Araus A.J."/>
            <person name="Petzold A."/>
            <person name="Susuki M."/>
            <person name="Suzuki K.-i.T."/>
            <person name="Hayashi T."/>
            <person name="Toyoda A."/>
            <person name="Oliveira C."/>
            <person name="Osipova E."/>
            <person name="Leigh N.D."/>
            <person name="Simon A."/>
            <person name="Yun M.H."/>
        </authorList>
    </citation>
    <scope>NUCLEOTIDE SEQUENCE</scope>
    <source>
        <strain evidence="1">20211129_DDA</strain>
        <tissue evidence="1">Liver</tissue>
    </source>
</reference>
<sequence length="113" mass="12567">MCSNNRPDYMEGLYTLVVPPAVDHEQEPAPAMELEATLHKGFESTSPAIVVVPVGTANSECQEPVQPAFRSTDSKDSKVLFTEWNGTKPLRASSVDLDYFRKEGVKSFYRTLN</sequence>
<comment type="caution">
    <text evidence="1">The sequence shown here is derived from an EMBL/GenBank/DDBJ whole genome shotgun (WGS) entry which is preliminary data.</text>
</comment>
<evidence type="ECO:0000313" key="1">
    <source>
        <dbReference type="EMBL" id="KAJ1120892.1"/>
    </source>
</evidence>
<keyword evidence="2" id="KW-1185">Reference proteome</keyword>
<gene>
    <name evidence="1" type="ORF">NDU88_009041</name>
</gene>
<protein>
    <submittedName>
        <fullName evidence="1">Uncharacterized protein</fullName>
    </submittedName>
</protein>